<gene>
    <name evidence="2" type="ORF">SAMN04488054_10861</name>
</gene>
<keyword evidence="1" id="KW-1133">Transmembrane helix</keyword>
<accession>A0A1I4LNX2</accession>
<proteinExistence type="predicted"/>
<dbReference type="EMBL" id="FOTY01000008">
    <property type="protein sequence ID" value="SFL92267.1"/>
    <property type="molecule type" value="Genomic_DNA"/>
</dbReference>
<feature type="transmembrane region" description="Helical" evidence="1">
    <location>
        <begin position="34"/>
        <end position="54"/>
    </location>
</feature>
<protein>
    <submittedName>
        <fullName evidence="2">Uncharacterized protein</fullName>
    </submittedName>
</protein>
<evidence type="ECO:0000256" key="1">
    <source>
        <dbReference type="SAM" id="Phobius"/>
    </source>
</evidence>
<evidence type="ECO:0000313" key="3">
    <source>
        <dbReference type="Proteomes" id="UP000199668"/>
    </source>
</evidence>
<evidence type="ECO:0000313" key="2">
    <source>
        <dbReference type="EMBL" id="SFL92267.1"/>
    </source>
</evidence>
<name>A0A1I4LNX2_9BACI</name>
<dbReference type="Proteomes" id="UP000199668">
    <property type="component" value="Unassembled WGS sequence"/>
</dbReference>
<sequence length="227" mass="25529">MTLAIIVLLIFILMTFFTSRRILSEEWVTGRKVFWVFGAYVLVLLISTAHYSIFLTGAASPEETLTPSYVQSEAETLRNQFKTGNLDAIDDDYLQREWELESVEEELIVNAAISDLPIYYVKGTYDHPTAAYYQSPSTVNGEQAKAGYAPVLEQQKDILSVRTNSGEDNERTYAGFKKAFPMVPFDESDGLGHGDRMNLGYSVLLLKVPQELDVQGEGFVQKITTEE</sequence>
<reference evidence="2 3" key="1">
    <citation type="submission" date="2016-10" db="EMBL/GenBank/DDBJ databases">
        <authorList>
            <person name="de Groot N.N."/>
        </authorList>
    </citation>
    <scope>NUCLEOTIDE SEQUENCE [LARGE SCALE GENOMIC DNA]</scope>
    <source>
        <strain evidence="2 3">CGMCC 1.6134</strain>
    </source>
</reference>
<dbReference type="STRING" id="266892.SAMN04488054_10861"/>
<keyword evidence="1" id="KW-0812">Transmembrane</keyword>
<keyword evidence="1" id="KW-0472">Membrane</keyword>
<dbReference type="AlphaFoldDB" id="A0A1I4LNX2"/>
<dbReference type="OrthoDB" id="2842789at2"/>
<dbReference type="RefSeq" id="WP_090926620.1">
    <property type="nucleotide sequence ID" value="NZ_FOTY01000008.1"/>
</dbReference>
<keyword evidence="3" id="KW-1185">Reference proteome</keyword>
<organism evidence="2 3">
    <name type="scientific">Salibacterium qingdaonense</name>
    <dbReference type="NCBI Taxonomy" id="266892"/>
    <lineage>
        <taxon>Bacteria</taxon>
        <taxon>Bacillati</taxon>
        <taxon>Bacillota</taxon>
        <taxon>Bacilli</taxon>
        <taxon>Bacillales</taxon>
        <taxon>Bacillaceae</taxon>
    </lineage>
</organism>